<name>A0A6A6Y4V9_9PEZI</name>
<evidence type="ECO:0000313" key="3">
    <source>
        <dbReference type="RefSeq" id="XP_033570229.1"/>
    </source>
</evidence>
<dbReference type="GeneID" id="54453849"/>
<reference evidence="1 3" key="1">
    <citation type="journal article" date="2020" name="Stud. Mycol.">
        <title>101 Dothideomycetes genomes: a test case for predicting lifestyles and emergence of pathogens.</title>
        <authorList>
            <person name="Haridas S."/>
            <person name="Albert R."/>
            <person name="Binder M."/>
            <person name="Bloem J."/>
            <person name="Labutti K."/>
            <person name="Salamov A."/>
            <person name="Andreopoulos B."/>
            <person name="Baker S."/>
            <person name="Barry K."/>
            <person name="Bills G."/>
            <person name="Bluhm B."/>
            <person name="Cannon C."/>
            <person name="Castanera R."/>
            <person name="Culley D."/>
            <person name="Daum C."/>
            <person name="Ezra D."/>
            <person name="Gonzalez J."/>
            <person name="Henrissat B."/>
            <person name="Kuo A."/>
            <person name="Liang C."/>
            <person name="Lipzen A."/>
            <person name="Lutzoni F."/>
            <person name="Magnuson J."/>
            <person name="Mondo S."/>
            <person name="Nolan M."/>
            <person name="Ohm R."/>
            <person name="Pangilinan J."/>
            <person name="Park H.-J."/>
            <person name="Ramirez L."/>
            <person name="Alfaro M."/>
            <person name="Sun H."/>
            <person name="Tritt A."/>
            <person name="Yoshinaga Y."/>
            <person name="Zwiers L.-H."/>
            <person name="Turgeon B."/>
            <person name="Goodwin S."/>
            <person name="Spatafora J."/>
            <person name="Crous P."/>
            <person name="Grigoriev I."/>
        </authorList>
    </citation>
    <scope>NUCLEOTIDE SEQUENCE</scope>
    <source>
        <strain evidence="1 3">CBS 304.34</strain>
    </source>
</reference>
<accession>A0A6A6Y4V9</accession>
<dbReference type="EMBL" id="MU003718">
    <property type="protein sequence ID" value="KAF2803265.1"/>
    <property type="molecule type" value="Genomic_DNA"/>
</dbReference>
<proteinExistence type="predicted"/>
<protein>
    <submittedName>
        <fullName evidence="1 3">Uncharacterized protein</fullName>
    </submittedName>
</protein>
<evidence type="ECO:0000313" key="2">
    <source>
        <dbReference type="Proteomes" id="UP000504636"/>
    </source>
</evidence>
<reference evidence="3" key="3">
    <citation type="submission" date="2025-04" db="UniProtKB">
        <authorList>
            <consortium name="RefSeq"/>
        </authorList>
    </citation>
    <scope>IDENTIFICATION</scope>
    <source>
        <strain evidence="3">CBS 304.34</strain>
    </source>
</reference>
<sequence>MERLNGARAASSNSGSSHAKFLFPAWSFTRCRAGSVSPMAGGPAAVQVGQALDLLGQVDGRHVKEVGPAGFMCRLGSGVVCQRMHAYEVGEKRPNCSQPFLVGEARGGRMGSVLHDCRDAFMQAAHPRTASKLNPCATEAAVKGDGLSVVPCSVPESRWC</sequence>
<keyword evidence="2" id="KW-1185">Reference proteome</keyword>
<reference evidence="3" key="2">
    <citation type="submission" date="2020-04" db="EMBL/GenBank/DDBJ databases">
        <authorList>
            <consortium name="NCBI Genome Project"/>
        </authorList>
    </citation>
    <scope>NUCLEOTIDE SEQUENCE</scope>
    <source>
        <strain evidence="3">CBS 304.34</strain>
    </source>
</reference>
<evidence type="ECO:0000313" key="1">
    <source>
        <dbReference type="EMBL" id="KAF2803265.1"/>
    </source>
</evidence>
<gene>
    <name evidence="1 3" type="ORF">BDZ99DRAFT_169849</name>
</gene>
<dbReference type="AlphaFoldDB" id="A0A6A6Y4V9"/>
<organism evidence="1">
    <name type="scientific">Mytilinidion resinicola</name>
    <dbReference type="NCBI Taxonomy" id="574789"/>
    <lineage>
        <taxon>Eukaryota</taxon>
        <taxon>Fungi</taxon>
        <taxon>Dikarya</taxon>
        <taxon>Ascomycota</taxon>
        <taxon>Pezizomycotina</taxon>
        <taxon>Dothideomycetes</taxon>
        <taxon>Pleosporomycetidae</taxon>
        <taxon>Mytilinidiales</taxon>
        <taxon>Mytilinidiaceae</taxon>
        <taxon>Mytilinidion</taxon>
    </lineage>
</organism>
<dbReference type="Proteomes" id="UP000504636">
    <property type="component" value="Unplaced"/>
</dbReference>
<dbReference type="RefSeq" id="XP_033570229.1">
    <property type="nucleotide sequence ID" value="XM_033712956.1"/>
</dbReference>